<proteinExistence type="predicted"/>
<organism evidence="1 2">
    <name type="scientific">Danaus plexippus plexippus</name>
    <dbReference type="NCBI Taxonomy" id="278856"/>
    <lineage>
        <taxon>Eukaryota</taxon>
        <taxon>Metazoa</taxon>
        <taxon>Ecdysozoa</taxon>
        <taxon>Arthropoda</taxon>
        <taxon>Hexapoda</taxon>
        <taxon>Insecta</taxon>
        <taxon>Pterygota</taxon>
        <taxon>Neoptera</taxon>
        <taxon>Endopterygota</taxon>
        <taxon>Lepidoptera</taxon>
        <taxon>Glossata</taxon>
        <taxon>Ditrysia</taxon>
        <taxon>Papilionoidea</taxon>
        <taxon>Nymphalidae</taxon>
        <taxon>Danainae</taxon>
        <taxon>Danaini</taxon>
        <taxon>Danaina</taxon>
        <taxon>Danaus</taxon>
        <taxon>Danaus</taxon>
    </lineage>
</organism>
<protein>
    <submittedName>
        <fullName evidence="1">Juvenile hormone binding protein an-0128</fullName>
    </submittedName>
</protein>
<name>A0A212EXE8_DANPL</name>
<reference evidence="1 2" key="1">
    <citation type="journal article" date="2011" name="Cell">
        <title>The monarch butterfly genome yields insights into long-distance migration.</title>
        <authorList>
            <person name="Zhan S."/>
            <person name="Merlin C."/>
            <person name="Boore J.L."/>
            <person name="Reppert S.M."/>
        </authorList>
    </citation>
    <scope>NUCLEOTIDE SEQUENCE [LARGE SCALE GENOMIC DNA]</scope>
    <source>
        <strain evidence="1">F-2</strain>
    </source>
</reference>
<dbReference type="Proteomes" id="UP000007151">
    <property type="component" value="Unassembled WGS sequence"/>
</dbReference>
<evidence type="ECO:0000313" key="2">
    <source>
        <dbReference type="Proteomes" id="UP000007151"/>
    </source>
</evidence>
<evidence type="ECO:0000313" key="1">
    <source>
        <dbReference type="EMBL" id="OWR46127.1"/>
    </source>
</evidence>
<dbReference type="EMBL" id="AGBW02011789">
    <property type="protein sequence ID" value="OWR46127.1"/>
    <property type="molecule type" value="Genomic_DNA"/>
</dbReference>
<dbReference type="InParanoid" id="A0A212EXE8"/>
<feature type="non-terminal residue" evidence="1">
    <location>
        <position position="22"/>
    </location>
</feature>
<dbReference type="KEGG" id="dpl:KGM_209204A"/>
<gene>
    <name evidence="1" type="ORF">KGM_209204A</name>
</gene>
<dbReference type="AlphaFoldDB" id="A0A212EXE8"/>
<accession>A0A212EXE8</accession>
<comment type="caution">
    <text evidence="1">The sequence shown here is derived from an EMBL/GenBank/DDBJ whole genome shotgun (WGS) entry which is preliminary data.</text>
</comment>
<sequence>MAEIITSHTLQTKGSKDDFRYG</sequence>
<keyword evidence="2" id="KW-1185">Reference proteome</keyword>